<sequence>MKKSLIAMLALSSFAIAESSSIEEAFKNGKMSGDVSVYYESRHANKVEKRKYYQNTAWAVGSIGINYETDYYKNFKLVGGLRASLPAYEKDKNIKTDHGTGDSTERFYEDYKYNLSKLYLEYNANDTVIKLGRQDIYSDWITKVMDGATIVNNSIENLTLDALWARARGSVRINEMTKIKRVNGGRGLFGVGATYSFENGLAFRAYENYMDNALSVFGGKIMYDGKLNENVGFGGKLHYAKIDEKGRYLDQDKRVGVYKDGDGDVFEGIAYVSYNDTKFTLGYVAADKQSGWGTLKGQNYVGDTIVQFEEGDAMYTNDAKTVYAMLSTNIQKLSVAGIIGTTNYVAMKDNKNKKYKQSEFSAWLGYPLTESLSASLKFDKTFGDYENIPTMTQVSAGLTYKF</sequence>
<keyword evidence="1" id="KW-0732">Signal</keyword>
<reference evidence="2 3" key="1">
    <citation type="submission" date="2016-08" db="EMBL/GenBank/DDBJ databases">
        <title>Campylobacter species from sea mammals.</title>
        <authorList>
            <person name="Gilbert M.J."/>
            <person name="Byrne B.A."/>
            <person name="Zomer A.L."/>
            <person name="Wagenaar J.A."/>
        </authorList>
    </citation>
    <scope>NUCLEOTIDE SEQUENCE [LARGE SCALE GENOMIC DNA]</scope>
    <source>
        <strain evidence="2 3">1105248</strain>
    </source>
</reference>
<feature type="signal peptide" evidence="1">
    <location>
        <begin position="1"/>
        <end position="17"/>
    </location>
</feature>
<evidence type="ECO:0000313" key="2">
    <source>
        <dbReference type="EMBL" id="OPA74467.1"/>
    </source>
</evidence>
<proteinExistence type="predicted"/>
<comment type="caution">
    <text evidence="2">The sequence shown here is derived from an EMBL/GenBank/DDBJ whole genome shotgun (WGS) entry which is preliminary data.</text>
</comment>
<gene>
    <name evidence="2" type="ORF">BFG04_07010</name>
</gene>
<dbReference type="EMBL" id="MCRK01000046">
    <property type="protein sequence ID" value="OPA74467.1"/>
    <property type="molecule type" value="Genomic_DNA"/>
</dbReference>
<dbReference type="NCBIfam" id="NF033923">
    <property type="entry name" value="opr_proin_2"/>
    <property type="match status" value="1"/>
</dbReference>
<accession>A0AAX0L995</accession>
<dbReference type="Proteomes" id="UP000189728">
    <property type="component" value="Unassembled WGS sequence"/>
</dbReference>
<dbReference type="SUPFAM" id="SSF56935">
    <property type="entry name" value="Porins"/>
    <property type="match status" value="1"/>
</dbReference>
<dbReference type="AlphaFoldDB" id="A0AAX0L995"/>
<protein>
    <submittedName>
        <fullName evidence="2">Porin</fullName>
    </submittedName>
</protein>
<dbReference type="NCBIfam" id="NF033922">
    <property type="entry name" value="opr_porin_1"/>
    <property type="match status" value="1"/>
</dbReference>
<dbReference type="RefSeq" id="WP_069636594.1">
    <property type="nucleotide sequence ID" value="NZ_CP012547.1"/>
</dbReference>
<dbReference type="Gene3D" id="2.40.160.10">
    <property type="entry name" value="Porin"/>
    <property type="match status" value="1"/>
</dbReference>
<dbReference type="InterPro" id="IPR023614">
    <property type="entry name" value="Porin_dom_sf"/>
</dbReference>
<feature type="chain" id="PRO_5043667859" evidence="1">
    <location>
        <begin position="18"/>
        <end position="402"/>
    </location>
</feature>
<evidence type="ECO:0000256" key="1">
    <source>
        <dbReference type="SAM" id="SignalP"/>
    </source>
</evidence>
<organism evidence="2 3">
    <name type="scientific">Campylobacter pinnipediorum subsp. pinnipediorum</name>
    <dbReference type="NCBI Taxonomy" id="1660067"/>
    <lineage>
        <taxon>Bacteria</taxon>
        <taxon>Pseudomonadati</taxon>
        <taxon>Campylobacterota</taxon>
        <taxon>Epsilonproteobacteria</taxon>
        <taxon>Campylobacterales</taxon>
        <taxon>Campylobacteraceae</taxon>
        <taxon>Campylobacter</taxon>
    </lineage>
</organism>
<evidence type="ECO:0000313" key="3">
    <source>
        <dbReference type="Proteomes" id="UP000189728"/>
    </source>
</evidence>
<name>A0AAX0L995_9BACT</name>